<feature type="transmembrane region" description="Helical" evidence="18">
    <location>
        <begin position="1161"/>
        <end position="1181"/>
    </location>
</feature>
<keyword evidence="11" id="KW-1278">Translocase</keyword>
<evidence type="ECO:0000259" key="20">
    <source>
        <dbReference type="SMART" id="SM00831"/>
    </source>
</evidence>
<reference evidence="22" key="1">
    <citation type="journal article" date="2017" name="Genome Biol.">
        <title>Comparative genomics reveals high biological diversity and specific adaptations in the industrially and medically important fungal genus Aspergillus.</title>
        <authorList>
            <person name="de Vries R.P."/>
            <person name="Riley R."/>
            <person name="Wiebenga A."/>
            <person name="Aguilar-Osorio G."/>
            <person name="Amillis S."/>
            <person name="Uchima C.A."/>
            <person name="Anderluh G."/>
            <person name="Asadollahi M."/>
            <person name="Askin M."/>
            <person name="Barry K."/>
            <person name="Battaglia E."/>
            <person name="Bayram O."/>
            <person name="Benocci T."/>
            <person name="Braus-Stromeyer S.A."/>
            <person name="Caldana C."/>
            <person name="Canovas D."/>
            <person name="Cerqueira G.C."/>
            <person name="Chen F."/>
            <person name="Chen W."/>
            <person name="Choi C."/>
            <person name="Clum A."/>
            <person name="Dos Santos R.A."/>
            <person name="Damasio A.R."/>
            <person name="Diallinas G."/>
            <person name="Emri T."/>
            <person name="Fekete E."/>
            <person name="Flipphi M."/>
            <person name="Freyberg S."/>
            <person name="Gallo A."/>
            <person name="Gournas C."/>
            <person name="Habgood R."/>
            <person name="Hainaut M."/>
            <person name="Harispe M.L."/>
            <person name="Henrissat B."/>
            <person name="Hilden K.S."/>
            <person name="Hope R."/>
            <person name="Hossain A."/>
            <person name="Karabika E."/>
            <person name="Karaffa L."/>
            <person name="Karanyi Z."/>
            <person name="Krasevec N."/>
            <person name="Kuo A."/>
            <person name="Kusch H."/>
            <person name="LaButti K."/>
            <person name="Lagendijk E.L."/>
            <person name="Lapidus A."/>
            <person name="Levasseur A."/>
            <person name="Lindquist E."/>
            <person name="Lipzen A."/>
            <person name="Logrieco A.F."/>
            <person name="MacCabe A."/>
            <person name="Maekelae M.R."/>
            <person name="Malavazi I."/>
            <person name="Melin P."/>
            <person name="Meyer V."/>
            <person name="Mielnichuk N."/>
            <person name="Miskei M."/>
            <person name="Molnar A.P."/>
            <person name="Mule G."/>
            <person name="Ngan C.Y."/>
            <person name="Orejas M."/>
            <person name="Orosz E."/>
            <person name="Ouedraogo J.P."/>
            <person name="Overkamp K.M."/>
            <person name="Park H.-S."/>
            <person name="Perrone G."/>
            <person name="Piumi F."/>
            <person name="Punt P.J."/>
            <person name="Ram A.F."/>
            <person name="Ramon A."/>
            <person name="Rauscher S."/>
            <person name="Record E."/>
            <person name="Riano-Pachon D.M."/>
            <person name="Robert V."/>
            <person name="Roehrig J."/>
            <person name="Ruller R."/>
            <person name="Salamov A."/>
            <person name="Salih N.S."/>
            <person name="Samson R.A."/>
            <person name="Sandor E."/>
            <person name="Sanguinetti M."/>
            <person name="Schuetze T."/>
            <person name="Sepcic K."/>
            <person name="Shelest E."/>
            <person name="Sherlock G."/>
            <person name="Sophianopoulou V."/>
            <person name="Squina F.M."/>
            <person name="Sun H."/>
            <person name="Susca A."/>
            <person name="Todd R.B."/>
            <person name="Tsang A."/>
            <person name="Unkles S.E."/>
            <person name="van de Wiele N."/>
            <person name="van Rossen-Uffink D."/>
            <person name="Oliveira J.V."/>
            <person name="Vesth T.C."/>
            <person name="Visser J."/>
            <person name="Yu J.-H."/>
            <person name="Zhou M."/>
            <person name="Andersen M.R."/>
            <person name="Archer D.B."/>
            <person name="Baker S.E."/>
            <person name="Benoit I."/>
            <person name="Brakhage A.A."/>
            <person name="Braus G.H."/>
            <person name="Fischer R."/>
            <person name="Frisvad J.C."/>
            <person name="Goldman G.H."/>
            <person name="Houbraken J."/>
            <person name="Oakley B."/>
            <person name="Pocsi I."/>
            <person name="Scazzocchio C."/>
            <person name="Seiboth B."/>
            <person name="vanKuyk P.A."/>
            <person name="Wortman J."/>
            <person name="Dyer P.S."/>
            <person name="Grigoriev I.V."/>
        </authorList>
    </citation>
    <scope>NUCLEOTIDE SEQUENCE [LARGE SCALE GENOMIC DNA]</scope>
    <source>
        <strain evidence="22">CBS 583.65</strain>
    </source>
</reference>
<evidence type="ECO:0000256" key="19">
    <source>
        <dbReference type="SAM" id="MobiDB-lite"/>
    </source>
</evidence>
<dbReference type="GeneID" id="63721463"/>
<keyword evidence="3" id="KW-0926">Vacuole</keyword>
<evidence type="ECO:0000256" key="12">
    <source>
        <dbReference type="ARBA" id="ARBA00022989"/>
    </source>
</evidence>
<feature type="transmembrane region" description="Helical" evidence="18">
    <location>
        <begin position="315"/>
        <end position="334"/>
    </location>
</feature>
<feature type="compositionally biased region" description="Polar residues" evidence="19">
    <location>
        <begin position="1"/>
        <end position="18"/>
    </location>
</feature>
<name>A0A1L9P7F7_ASPVE</name>
<dbReference type="Pfam" id="PF00689">
    <property type="entry name" value="Cation_ATPase_C"/>
    <property type="match status" value="1"/>
</dbReference>
<feature type="transmembrane region" description="Helical" evidence="18">
    <location>
        <begin position="517"/>
        <end position="537"/>
    </location>
</feature>
<sequence length="1437" mass="156106">MSEPRPSNENDSAQTPTTPLRRERAPTITIDTSAISDQNLSRAQVEAPSQTSRSTNHVDHTETSALLNGNAVSPSDTRSVASIRSYGSSEGREHDSRPTSPSPHHVVSPSSKMTDSMLHSNYLAVPGARSRGNSLESDDSIQSNGAESHSNHNGNASPAASADNTIGNYEEALQPDPGREAEFEVENNNFAFSPGQLNKLLNPKNLGAFYALGGLAGLAKGLRTDLRSGLSLDEKELEGYISFDDATAPSSAESLPKPAAEDEPPRPPRADTTTPHKQDENSYSDRKRIYGSNKLPEKKTKSIFELAWLAYNDKVLILLTVAAIISLALGIYQSLTAEPGEPRVQWVEGVAIIVAILIVVVVGAANDWQKERQFVKLNKKKEDRMVKIVRSGKVAEISVHDILVGDVMHLEPGDLVPVDGIYIGGHNVKCDESSATGESDVLHKSPAQDVYGIIERRENLAKQDPFIVSGAKVSEGVGQFLVTAVGVNSTYGKTMMSLQDEGQTTPLQTKLNVLAEYIAKLGLAAGLLLFVVLFIKFLAQLKGLGSAYDKGQAFLQIFIVAVTVIVVAVPEGLPLAVTLALAFATTRMLKDNNLVRLLRACETMGNATTICSDKTGTLTENKMTAVAATLGTSTKFGGKSQTSSTPASENNGQTPDSGNVLSPSEFVSSLSQPVKKLLVDSIVLNSTAFEGEQDGAMTFIGSKTETALLGFARTYLGLGSLSEARDNATVAQMEPFDSGRKCMAIVIKMDNGKYRMLVKGASEILLAKSTRVIRDPSRDLEEGPLDQDDRSKLENTINNYATQSLRAISLVYRDFTEWPPRGAPTQEDNRSLAVFDHIFKDMVMFGVWGIQDPLRAGVTESVKQCQRAGVFVRMVTGDNIITAKSIAQECGIFTAGGVAIEGPQFRKLSSRQMAQIIPRLQVLARSSPDDKKILVSQLKKLGETVAVTGDGTNDAQALKTADVGFSMGIAGTEVAKEASDIILMDDNFASIVKAMAWGRTVNDAVKKFLQFQITVNITAVLLTFVSAVANDNEESVLTTVQLLWVNLIMDTFAALALATDPPSPYILNRRPEPKSAPLITLTMWKMIIGQSIYQLVITFILNFAGRSLLRSIIDFSDDDAEELLTTVVFNTFVWMQIFNQWNSRRLDNGLNIFDGLLRNQWFIGIQFIIVGGQILIIFVGGHAFSVARLNGGQWAVCLILGLISLPVAVIIRLIPDEFIRKLVPSFHWRKKRPELVVSDEDRPRFEWNPALEEIRDQLTFFKQLRGGRLKNLAHKLQHPEEFLPRSRSGSRSRENSVPGTPVGGDSTDGSPPLPATPESRSRKRTRSRSNSIFSPAAAMAGVVAGSIAGWSPIERPAEGEPLKFDLNSSGGLNTQPGIEVHPDTAPDVNIVGDYQPTSTTPPSQNPDLIPYFEDAPPARESSNRSRRSRSRSSQGRV</sequence>
<evidence type="ECO:0000313" key="21">
    <source>
        <dbReference type="EMBL" id="OJI97441.1"/>
    </source>
</evidence>
<dbReference type="InterPro" id="IPR023214">
    <property type="entry name" value="HAD_sf"/>
</dbReference>
<dbReference type="SFLD" id="SFLDS00003">
    <property type="entry name" value="Haloacid_Dehalogenase"/>
    <property type="match status" value="1"/>
</dbReference>
<feature type="compositionally biased region" description="Polar residues" evidence="19">
    <location>
        <begin position="131"/>
        <end position="167"/>
    </location>
</feature>
<dbReference type="CDD" id="cd02081">
    <property type="entry name" value="P-type_ATPase_Ca_PMCA-like"/>
    <property type="match status" value="1"/>
</dbReference>
<dbReference type="InterPro" id="IPR001757">
    <property type="entry name" value="P_typ_ATPase"/>
</dbReference>
<evidence type="ECO:0000256" key="5">
    <source>
        <dbReference type="ARBA" id="ARBA00022692"/>
    </source>
</evidence>
<dbReference type="FunFam" id="2.70.150.10:FF:000028">
    <property type="entry name" value="Calcium-transporting ATPase"/>
    <property type="match status" value="1"/>
</dbReference>
<dbReference type="FunFam" id="1.20.1110.10:FF:000039">
    <property type="entry name" value="Calcium-transporting ATPase"/>
    <property type="match status" value="1"/>
</dbReference>
<dbReference type="SFLD" id="SFLDG00002">
    <property type="entry name" value="C1.7:_P-type_atpase_like"/>
    <property type="match status" value="1"/>
</dbReference>
<keyword evidence="13 18" id="KW-0406">Ion transport</keyword>
<dbReference type="GO" id="GO:0005388">
    <property type="term" value="F:P-type calcium transporter activity"/>
    <property type="evidence" value="ECO:0007669"/>
    <property type="project" value="UniProtKB-EC"/>
</dbReference>
<comment type="subcellular location">
    <subcellularLocation>
        <location evidence="18">Membrane</location>
        <topology evidence="18">Multi-pass membrane protein</topology>
    </subcellularLocation>
    <subcellularLocation>
        <location evidence="1">Vacuole membrane</location>
        <topology evidence="1">Multi-pass membrane protein</topology>
    </subcellularLocation>
</comment>
<feature type="transmembrane region" description="Helical" evidence="18">
    <location>
        <begin position="1078"/>
        <end position="1103"/>
    </location>
</feature>
<evidence type="ECO:0000256" key="3">
    <source>
        <dbReference type="ARBA" id="ARBA00022554"/>
    </source>
</evidence>
<dbReference type="PANTHER" id="PTHR24093:SF369">
    <property type="entry name" value="CALCIUM-TRANSPORTING ATPASE"/>
    <property type="match status" value="1"/>
</dbReference>
<dbReference type="PROSITE" id="PS00154">
    <property type="entry name" value="ATPASE_E1_E2"/>
    <property type="match status" value="1"/>
</dbReference>
<evidence type="ECO:0000256" key="8">
    <source>
        <dbReference type="ARBA" id="ARBA00022837"/>
    </source>
</evidence>
<dbReference type="EC" id="7.2.2.10" evidence="18"/>
<comment type="function">
    <text evidence="17">This magnesium-dependent enzyme catalyzes the hydrolysis of ATP coupled with the transport of calcium. Transports the calcium to the vacuole and participates in the control of the cytosolic free calcium.</text>
</comment>
<keyword evidence="6" id="KW-0479">Metal-binding</keyword>
<dbReference type="GO" id="GO:0005524">
    <property type="term" value="F:ATP binding"/>
    <property type="evidence" value="ECO:0007669"/>
    <property type="project" value="UniProtKB-KW"/>
</dbReference>
<evidence type="ECO:0000256" key="13">
    <source>
        <dbReference type="ARBA" id="ARBA00023065"/>
    </source>
</evidence>
<feature type="region of interest" description="Disordered" evidence="19">
    <location>
        <begin position="1280"/>
        <end position="1332"/>
    </location>
</feature>
<feature type="transmembrane region" description="Helical" evidence="18">
    <location>
        <begin position="1332"/>
        <end position="1353"/>
    </location>
</feature>
<evidence type="ECO:0000256" key="6">
    <source>
        <dbReference type="ARBA" id="ARBA00022723"/>
    </source>
</evidence>
<comment type="similarity">
    <text evidence="15 18">Belongs to the cation transport ATPase (P-type) (TC 3.A.3) family.</text>
</comment>
<evidence type="ECO:0000256" key="14">
    <source>
        <dbReference type="ARBA" id="ARBA00023136"/>
    </source>
</evidence>
<dbReference type="InterPro" id="IPR006068">
    <property type="entry name" value="ATPase_P-typ_cation-transptr_C"/>
</dbReference>
<feature type="region of interest" description="Disordered" evidence="19">
    <location>
        <begin position="127"/>
        <end position="178"/>
    </location>
</feature>
<feature type="domain" description="Cation-transporting P-type ATPase N-terminal" evidence="20">
    <location>
        <begin position="208"/>
        <end position="331"/>
    </location>
</feature>
<keyword evidence="12 18" id="KW-1133">Transmembrane helix</keyword>
<keyword evidence="9 18" id="KW-0067">ATP-binding</keyword>
<dbReference type="InterPro" id="IPR059000">
    <property type="entry name" value="ATPase_P-type_domA"/>
</dbReference>
<dbReference type="GO" id="GO:0005886">
    <property type="term" value="C:plasma membrane"/>
    <property type="evidence" value="ECO:0007669"/>
    <property type="project" value="TreeGrafter"/>
</dbReference>
<dbReference type="Pfam" id="PF00122">
    <property type="entry name" value="E1-E2_ATPase"/>
    <property type="match status" value="1"/>
</dbReference>
<protein>
    <recommendedName>
        <fullName evidence="18">Calcium-transporting ATPase</fullName>
        <ecNumber evidence="18">7.2.2.10</ecNumber>
    </recommendedName>
</protein>
<proteinExistence type="inferred from homology"/>
<dbReference type="InterPro" id="IPR023299">
    <property type="entry name" value="ATPase_P-typ_cyto_dom_N"/>
</dbReference>
<evidence type="ECO:0000256" key="2">
    <source>
        <dbReference type="ARBA" id="ARBA00022448"/>
    </source>
</evidence>
<keyword evidence="5 18" id="KW-0812">Transmembrane</keyword>
<keyword evidence="22" id="KW-1185">Reference proteome</keyword>
<dbReference type="RefSeq" id="XP_040663204.1">
    <property type="nucleotide sequence ID" value="XM_040805952.1"/>
</dbReference>
<dbReference type="SUPFAM" id="SSF56784">
    <property type="entry name" value="HAD-like"/>
    <property type="match status" value="1"/>
</dbReference>
<dbReference type="STRING" id="1036611.A0A1L9P7F7"/>
<dbReference type="GO" id="GO:0046872">
    <property type="term" value="F:metal ion binding"/>
    <property type="evidence" value="ECO:0007669"/>
    <property type="project" value="UniProtKB-KW"/>
</dbReference>
<evidence type="ECO:0000256" key="1">
    <source>
        <dbReference type="ARBA" id="ARBA00004128"/>
    </source>
</evidence>
<dbReference type="PRINTS" id="PR00119">
    <property type="entry name" value="CATATPASE"/>
</dbReference>
<dbReference type="GO" id="GO:0006874">
    <property type="term" value="P:intracellular calcium ion homeostasis"/>
    <property type="evidence" value="ECO:0007669"/>
    <property type="project" value="TreeGrafter"/>
</dbReference>
<evidence type="ECO:0000256" key="4">
    <source>
        <dbReference type="ARBA" id="ARBA00022568"/>
    </source>
</evidence>
<keyword evidence="7 18" id="KW-0547">Nucleotide-binding</keyword>
<dbReference type="SUPFAM" id="SSF81660">
    <property type="entry name" value="Metal cation-transporting ATPase, ATP-binding domain N"/>
    <property type="match status" value="1"/>
</dbReference>
<dbReference type="InterPro" id="IPR006408">
    <property type="entry name" value="P-type_ATPase_IIB"/>
</dbReference>
<feature type="transmembrane region" description="Helical" evidence="18">
    <location>
        <begin position="346"/>
        <end position="366"/>
    </location>
</feature>
<keyword evidence="10" id="KW-0460">Magnesium</keyword>
<dbReference type="FunFam" id="3.40.1110.10:FF:000031">
    <property type="entry name" value="Calcium-transporting ATPase"/>
    <property type="match status" value="1"/>
</dbReference>
<feature type="compositionally biased region" description="Polar residues" evidence="19">
    <location>
        <begin position="29"/>
        <end position="55"/>
    </location>
</feature>
<keyword evidence="4 18" id="KW-0109">Calcium transport</keyword>
<feature type="region of interest" description="Disordered" evidence="19">
    <location>
        <begin position="1"/>
        <end position="115"/>
    </location>
</feature>
<feature type="compositionally biased region" description="Low complexity" evidence="19">
    <location>
        <begin position="102"/>
        <end position="111"/>
    </location>
</feature>
<accession>A0A1L9P7F7</accession>
<dbReference type="InterPro" id="IPR023298">
    <property type="entry name" value="ATPase_P-typ_TM_dom_sf"/>
</dbReference>
<feature type="transmembrane region" description="Helical" evidence="18">
    <location>
        <begin position="1008"/>
        <end position="1029"/>
    </location>
</feature>
<dbReference type="FunFam" id="3.40.50.1000:FF:000018">
    <property type="entry name" value="Calcium-transporting ATPase"/>
    <property type="match status" value="1"/>
</dbReference>
<dbReference type="Gene3D" id="1.20.1110.10">
    <property type="entry name" value="Calcium-transporting ATPase, transmembrane domain"/>
    <property type="match status" value="1"/>
</dbReference>
<dbReference type="NCBIfam" id="TIGR01494">
    <property type="entry name" value="ATPase_P-type"/>
    <property type="match status" value="2"/>
</dbReference>
<dbReference type="SMART" id="SM00831">
    <property type="entry name" value="Cation_ATPase_N"/>
    <property type="match status" value="1"/>
</dbReference>
<evidence type="ECO:0000256" key="18">
    <source>
        <dbReference type="RuleBase" id="RU361146"/>
    </source>
</evidence>
<evidence type="ECO:0000313" key="22">
    <source>
        <dbReference type="Proteomes" id="UP000184073"/>
    </source>
</evidence>
<dbReference type="Pfam" id="PF13246">
    <property type="entry name" value="Cation_ATPase"/>
    <property type="match status" value="1"/>
</dbReference>
<dbReference type="Proteomes" id="UP000184073">
    <property type="component" value="Unassembled WGS sequence"/>
</dbReference>
<dbReference type="SUPFAM" id="SSF81665">
    <property type="entry name" value="Calcium ATPase, transmembrane domain M"/>
    <property type="match status" value="1"/>
</dbReference>
<keyword evidence="14 18" id="KW-0472">Membrane</keyword>
<comment type="catalytic activity">
    <reaction evidence="16 18">
        <text>Ca(2+)(in) + ATP + H2O = Ca(2+)(out) + ADP + phosphate + H(+)</text>
        <dbReference type="Rhea" id="RHEA:18105"/>
        <dbReference type="ChEBI" id="CHEBI:15377"/>
        <dbReference type="ChEBI" id="CHEBI:15378"/>
        <dbReference type="ChEBI" id="CHEBI:29108"/>
        <dbReference type="ChEBI" id="CHEBI:30616"/>
        <dbReference type="ChEBI" id="CHEBI:43474"/>
        <dbReference type="ChEBI" id="CHEBI:456216"/>
        <dbReference type="EC" id="7.2.2.10"/>
    </reaction>
</comment>
<organism evidence="21 22">
    <name type="scientific">Aspergillus versicolor CBS 583.65</name>
    <dbReference type="NCBI Taxonomy" id="1036611"/>
    <lineage>
        <taxon>Eukaryota</taxon>
        <taxon>Fungi</taxon>
        <taxon>Dikarya</taxon>
        <taxon>Ascomycota</taxon>
        <taxon>Pezizomycotina</taxon>
        <taxon>Eurotiomycetes</taxon>
        <taxon>Eurotiomycetidae</taxon>
        <taxon>Eurotiales</taxon>
        <taxon>Aspergillaceae</taxon>
        <taxon>Aspergillus</taxon>
        <taxon>Aspergillus subgen. Nidulantes</taxon>
    </lineage>
</organism>
<dbReference type="PANTHER" id="PTHR24093">
    <property type="entry name" value="CATION TRANSPORTING ATPASE"/>
    <property type="match status" value="1"/>
</dbReference>
<evidence type="ECO:0000256" key="7">
    <source>
        <dbReference type="ARBA" id="ARBA00022741"/>
    </source>
</evidence>
<dbReference type="Gene3D" id="2.70.150.10">
    <property type="entry name" value="Calcium-transporting ATPase, cytoplasmic transduction domain A"/>
    <property type="match status" value="1"/>
</dbReference>
<dbReference type="Gene3D" id="3.40.50.1000">
    <property type="entry name" value="HAD superfamily/HAD-like"/>
    <property type="match status" value="1"/>
</dbReference>
<keyword evidence="2 18" id="KW-0813">Transport</keyword>
<dbReference type="Pfam" id="PF00690">
    <property type="entry name" value="Cation_ATPase_N"/>
    <property type="match status" value="1"/>
</dbReference>
<feature type="region of interest" description="Disordered" evidence="19">
    <location>
        <begin position="1359"/>
        <end position="1437"/>
    </location>
</feature>
<feature type="region of interest" description="Disordered" evidence="19">
    <location>
        <begin position="635"/>
        <end position="664"/>
    </location>
</feature>
<dbReference type="InterPro" id="IPR036412">
    <property type="entry name" value="HAD-like_sf"/>
</dbReference>
<evidence type="ECO:0000256" key="9">
    <source>
        <dbReference type="ARBA" id="ARBA00022840"/>
    </source>
</evidence>
<dbReference type="VEuPathDB" id="FungiDB:ASPVEDRAFT_122100"/>
<dbReference type="GO" id="GO:0005774">
    <property type="term" value="C:vacuolar membrane"/>
    <property type="evidence" value="ECO:0007669"/>
    <property type="project" value="UniProtKB-SubCell"/>
</dbReference>
<gene>
    <name evidence="21" type="ORF">ASPVEDRAFT_122100</name>
</gene>
<comment type="caution">
    <text evidence="18">Lacks conserved residue(s) required for the propagation of feature annotation.</text>
</comment>
<dbReference type="InterPro" id="IPR004014">
    <property type="entry name" value="ATPase_P-typ_cation-transptr_N"/>
</dbReference>
<dbReference type="InterPro" id="IPR008250">
    <property type="entry name" value="ATPase_P-typ_transduc_dom_A_sf"/>
</dbReference>
<evidence type="ECO:0000256" key="16">
    <source>
        <dbReference type="ARBA" id="ARBA00048694"/>
    </source>
</evidence>
<dbReference type="GO" id="GO:0016887">
    <property type="term" value="F:ATP hydrolysis activity"/>
    <property type="evidence" value="ECO:0007669"/>
    <property type="project" value="InterPro"/>
</dbReference>
<evidence type="ECO:0000256" key="17">
    <source>
        <dbReference type="ARBA" id="ARBA00059328"/>
    </source>
</evidence>
<dbReference type="SFLD" id="SFLDF00027">
    <property type="entry name" value="p-type_atpase"/>
    <property type="match status" value="1"/>
</dbReference>
<dbReference type="SUPFAM" id="SSF81653">
    <property type="entry name" value="Calcium ATPase, transduction domain A"/>
    <property type="match status" value="1"/>
</dbReference>
<evidence type="ECO:0000256" key="11">
    <source>
        <dbReference type="ARBA" id="ARBA00022967"/>
    </source>
</evidence>
<evidence type="ECO:0000256" key="10">
    <source>
        <dbReference type="ARBA" id="ARBA00022842"/>
    </source>
</evidence>
<dbReference type="OrthoDB" id="3352408at2759"/>
<dbReference type="Gene3D" id="3.40.1110.10">
    <property type="entry name" value="Calcium-transporting ATPase, cytoplasmic domain N"/>
    <property type="match status" value="1"/>
</dbReference>
<comment type="function">
    <text evidence="18">Catalyzes the hydrolysis of ATP coupled with the transport of calcium.</text>
</comment>
<feature type="compositionally biased region" description="Basic and acidic residues" evidence="19">
    <location>
        <begin position="259"/>
        <end position="288"/>
    </location>
</feature>
<feature type="transmembrane region" description="Helical" evidence="18">
    <location>
        <begin position="1193"/>
        <end position="1214"/>
    </location>
</feature>
<dbReference type="EMBL" id="KV878125">
    <property type="protein sequence ID" value="OJI97441.1"/>
    <property type="molecule type" value="Genomic_DNA"/>
</dbReference>
<evidence type="ECO:0000256" key="15">
    <source>
        <dbReference type="ARBA" id="ARBA00038148"/>
    </source>
</evidence>
<feature type="region of interest" description="Disordered" evidence="19">
    <location>
        <begin position="247"/>
        <end position="291"/>
    </location>
</feature>
<feature type="compositionally biased region" description="Polar residues" evidence="19">
    <location>
        <begin position="1366"/>
        <end position="1376"/>
    </location>
</feature>
<dbReference type="InterPro" id="IPR044492">
    <property type="entry name" value="P_typ_ATPase_HD_dom"/>
</dbReference>
<keyword evidence="8 18" id="KW-0106">Calcium</keyword>
<dbReference type="NCBIfam" id="TIGR01517">
    <property type="entry name" value="ATPase-IIB_Ca"/>
    <property type="match status" value="1"/>
</dbReference>
<feature type="transmembrane region" description="Helical" evidence="18">
    <location>
        <begin position="557"/>
        <end position="584"/>
    </location>
</feature>
<dbReference type="InterPro" id="IPR018303">
    <property type="entry name" value="ATPase_P-typ_P_site"/>
</dbReference>
<feature type="compositionally biased region" description="Polar residues" evidence="19">
    <location>
        <begin position="63"/>
        <end position="88"/>
    </location>
</feature>